<dbReference type="OrthoDB" id="7605647at2"/>
<evidence type="ECO:0000313" key="2">
    <source>
        <dbReference type="Proteomes" id="UP000612349"/>
    </source>
</evidence>
<reference evidence="1" key="2">
    <citation type="submission" date="2020-09" db="EMBL/GenBank/DDBJ databases">
        <authorList>
            <person name="Sun Q."/>
            <person name="Zhou Y."/>
        </authorList>
    </citation>
    <scope>NUCLEOTIDE SEQUENCE</scope>
    <source>
        <strain evidence="1">CGMCC 1.15360</strain>
    </source>
</reference>
<dbReference type="Proteomes" id="UP000612349">
    <property type="component" value="Unassembled WGS sequence"/>
</dbReference>
<sequence length="173" mass="20224">MTQLEKIDRARLPACLRHRDVTLADALAELQREYHARDLTFPEWLKKGRMTDTESRYEREIFAAMVNDFRRQIAGQPSRTESHGFTWAQRRAALQRELAWRAGAYPEWIAKGRMLQAEADTRTARLSAVLANYEEGWDWHPDPADRRPLHEQWRPVQAAIAATQPDAQQRMVM</sequence>
<comment type="caution">
    <text evidence="1">The sequence shown here is derived from an EMBL/GenBank/DDBJ whole genome shotgun (WGS) entry which is preliminary data.</text>
</comment>
<organism evidence="1 2">
    <name type="scientific">Croceicoccus mobilis</name>
    <dbReference type="NCBI Taxonomy" id="1703339"/>
    <lineage>
        <taxon>Bacteria</taxon>
        <taxon>Pseudomonadati</taxon>
        <taxon>Pseudomonadota</taxon>
        <taxon>Alphaproteobacteria</taxon>
        <taxon>Sphingomonadales</taxon>
        <taxon>Erythrobacteraceae</taxon>
        <taxon>Croceicoccus</taxon>
    </lineage>
</organism>
<protein>
    <submittedName>
        <fullName evidence="1">Uncharacterized protein</fullName>
    </submittedName>
</protein>
<dbReference type="AlphaFoldDB" id="A0A916Z4G2"/>
<proteinExistence type="predicted"/>
<accession>A0A916Z4G2</accession>
<dbReference type="RefSeq" id="WP_066777015.1">
    <property type="nucleotide sequence ID" value="NZ_BMIP01000005.1"/>
</dbReference>
<evidence type="ECO:0000313" key="1">
    <source>
        <dbReference type="EMBL" id="GGD74130.1"/>
    </source>
</evidence>
<dbReference type="EMBL" id="BMIP01000005">
    <property type="protein sequence ID" value="GGD74130.1"/>
    <property type="molecule type" value="Genomic_DNA"/>
</dbReference>
<reference evidence="1" key="1">
    <citation type="journal article" date="2014" name="Int. J. Syst. Evol. Microbiol.">
        <title>Complete genome sequence of Corynebacterium casei LMG S-19264T (=DSM 44701T), isolated from a smear-ripened cheese.</title>
        <authorList>
            <consortium name="US DOE Joint Genome Institute (JGI-PGF)"/>
            <person name="Walter F."/>
            <person name="Albersmeier A."/>
            <person name="Kalinowski J."/>
            <person name="Ruckert C."/>
        </authorList>
    </citation>
    <scope>NUCLEOTIDE SEQUENCE</scope>
    <source>
        <strain evidence="1">CGMCC 1.15360</strain>
    </source>
</reference>
<gene>
    <name evidence="1" type="ORF">GCM10010990_24720</name>
</gene>
<name>A0A916Z4G2_9SPHN</name>
<keyword evidence="2" id="KW-1185">Reference proteome</keyword>